<evidence type="ECO:0000256" key="2">
    <source>
        <dbReference type="SAM" id="SignalP"/>
    </source>
</evidence>
<evidence type="ECO:0000313" key="4">
    <source>
        <dbReference type="Proteomes" id="UP000249091"/>
    </source>
</evidence>
<keyword evidence="2" id="KW-0732">Signal</keyword>
<dbReference type="KEGG" id="rcr:NCTC10994_01324"/>
<dbReference type="AlphaFoldDB" id="A0A2X4X0G0"/>
<dbReference type="PROSITE" id="PS51257">
    <property type="entry name" value="PROKAR_LIPOPROTEIN"/>
    <property type="match status" value="1"/>
</dbReference>
<dbReference type="RefSeq" id="WP_231922973.1">
    <property type="nucleotide sequence ID" value="NZ_JAFBBL010000001.1"/>
</dbReference>
<dbReference type="EMBL" id="LS483468">
    <property type="protein sequence ID" value="SQI29934.1"/>
    <property type="molecule type" value="Genomic_DNA"/>
</dbReference>
<evidence type="ECO:0000313" key="3">
    <source>
        <dbReference type="EMBL" id="SQI29934.1"/>
    </source>
</evidence>
<name>A0A2X4X0G0_9NOCA</name>
<organism evidence="3 4">
    <name type="scientific">Rhodococcus coprophilus</name>
    <dbReference type="NCBI Taxonomy" id="38310"/>
    <lineage>
        <taxon>Bacteria</taxon>
        <taxon>Bacillati</taxon>
        <taxon>Actinomycetota</taxon>
        <taxon>Actinomycetes</taxon>
        <taxon>Mycobacteriales</taxon>
        <taxon>Nocardiaceae</taxon>
        <taxon>Rhodococcus</taxon>
    </lineage>
</organism>
<dbReference type="STRING" id="1219011.GCA_001895045_02072"/>
<feature type="region of interest" description="Disordered" evidence="1">
    <location>
        <begin position="24"/>
        <end position="84"/>
    </location>
</feature>
<gene>
    <name evidence="3" type="ORF">NCTC10994_01324</name>
</gene>
<accession>A0A2X4X0G0</accession>
<feature type="compositionally biased region" description="Low complexity" evidence="1">
    <location>
        <begin position="64"/>
        <end position="84"/>
    </location>
</feature>
<dbReference type="Gene3D" id="3.30.10.20">
    <property type="match status" value="1"/>
</dbReference>
<reference evidence="3 4" key="1">
    <citation type="submission" date="2018-06" db="EMBL/GenBank/DDBJ databases">
        <authorList>
            <consortium name="Pathogen Informatics"/>
            <person name="Doyle S."/>
        </authorList>
    </citation>
    <scope>NUCLEOTIDE SEQUENCE [LARGE SCALE GENOMIC DNA]</scope>
    <source>
        <strain evidence="3 4">NCTC10994</strain>
    </source>
</reference>
<dbReference type="Proteomes" id="UP000249091">
    <property type="component" value="Chromosome 1"/>
</dbReference>
<feature type="chain" id="PRO_5016164636" evidence="2">
    <location>
        <begin position="23"/>
        <end position="166"/>
    </location>
</feature>
<proteinExistence type="predicted"/>
<keyword evidence="3" id="KW-0449">Lipoprotein</keyword>
<keyword evidence="4" id="KW-1185">Reference proteome</keyword>
<evidence type="ECO:0000256" key="1">
    <source>
        <dbReference type="SAM" id="MobiDB-lite"/>
    </source>
</evidence>
<sequence length="166" mass="16657">MNRLLFGAAMAVILVGSVSACGAESDSPAEMLPSSGAVASSTTTTSTVAETTTVKPLPATTSSTPEQTLPPAEAEPAPATAVPAAAPEVTSVPMPPVVCMDLQSAQNLIQELGVFYSRSVDATGKGRKQVLDANWIVVGQTPGVGVPIGEGDAVLSVVKIGEPNPC</sequence>
<feature type="compositionally biased region" description="Low complexity" evidence="1">
    <location>
        <begin position="37"/>
        <end position="54"/>
    </location>
</feature>
<feature type="signal peptide" evidence="2">
    <location>
        <begin position="1"/>
        <end position="22"/>
    </location>
</feature>
<protein>
    <submittedName>
        <fullName evidence="3">Lipoprotein</fullName>
    </submittedName>
</protein>